<dbReference type="InterPro" id="IPR019734">
    <property type="entry name" value="TPR_rpt"/>
</dbReference>
<dbReference type="InterPro" id="IPR011990">
    <property type="entry name" value="TPR-like_helical_dom_sf"/>
</dbReference>
<dbReference type="Proteomes" id="UP000244168">
    <property type="component" value="Unassembled WGS sequence"/>
</dbReference>
<keyword evidence="1" id="KW-0802">TPR repeat</keyword>
<proteinExistence type="predicted"/>
<dbReference type="PROSITE" id="PS50005">
    <property type="entry name" value="TPR"/>
    <property type="match status" value="1"/>
</dbReference>
<evidence type="ECO:0000256" key="1">
    <source>
        <dbReference type="PROSITE-ProRule" id="PRU00339"/>
    </source>
</evidence>
<organism evidence="2 3">
    <name type="scientific">Mucilaginibacter yixingensis</name>
    <dbReference type="NCBI Taxonomy" id="1295612"/>
    <lineage>
        <taxon>Bacteria</taxon>
        <taxon>Pseudomonadati</taxon>
        <taxon>Bacteroidota</taxon>
        <taxon>Sphingobacteriia</taxon>
        <taxon>Sphingobacteriales</taxon>
        <taxon>Sphingobacteriaceae</taxon>
        <taxon>Mucilaginibacter</taxon>
    </lineage>
</organism>
<feature type="repeat" description="TPR" evidence="1">
    <location>
        <begin position="23"/>
        <end position="56"/>
    </location>
</feature>
<comment type="caution">
    <text evidence="2">The sequence shown here is derived from an EMBL/GenBank/DDBJ whole genome shotgun (WGS) entry which is preliminary data.</text>
</comment>
<evidence type="ECO:0008006" key="4">
    <source>
        <dbReference type="Google" id="ProtNLM"/>
    </source>
</evidence>
<reference evidence="2 3" key="1">
    <citation type="submission" date="2018-04" db="EMBL/GenBank/DDBJ databases">
        <title>Genomic Encyclopedia of Archaeal and Bacterial Type Strains, Phase II (KMG-II): from individual species to whole genera.</title>
        <authorList>
            <person name="Goeker M."/>
        </authorList>
    </citation>
    <scope>NUCLEOTIDE SEQUENCE [LARGE SCALE GENOMIC DNA]</scope>
    <source>
        <strain evidence="2 3">DSM 26809</strain>
    </source>
</reference>
<feature type="non-terminal residue" evidence="2">
    <location>
        <position position="1"/>
    </location>
</feature>
<dbReference type="AlphaFoldDB" id="A0A2T5J6K9"/>
<gene>
    <name evidence="2" type="ORF">C8P68_107246</name>
</gene>
<dbReference type="Gene3D" id="1.25.40.10">
    <property type="entry name" value="Tetratricopeptide repeat domain"/>
    <property type="match status" value="2"/>
</dbReference>
<dbReference type="EMBL" id="QAOQ01000007">
    <property type="protein sequence ID" value="PTQ94180.1"/>
    <property type="molecule type" value="Genomic_DNA"/>
</dbReference>
<evidence type="ECO:0000313" key="2">
    <source>
        <dbReference type="EMBL" id="PTQ94180.1"/>
    </source>
</evidence>
<keyword evidence="3" id="KW-1185">Reference proteome</keyword>
<dbReference type="SUPFAM" id="SSF48452">
    <property type="entry name" value="TPR-like"/>
    <property type="match status" value="1"/>
</dbReference>
<sequence>VSFLRNQVVTFPRNRWSVCAEIRWSISANSPAYNKENNPEKALAFFERAYSLNPDDARVLMELDQLYKKLNYPVKTRLEFLAQKQDTVIIRDDLYLENAALYNYSGLYAEALQLIDQRKFHPWEGGEGKASGQYIYALTELAKADIRAKRFTEAIDKLEQAQVYPHNLGEGKLPGAQENDLFYWLGCAYKGLGDEQHAAEYWHKATVGLSEPSAAIFYNDQQPDKIYYQGLAWRELGQPETADKIFTDLVNYGNGHKRDEVRIDYFAVSLPDLLIFDDDLNLRNAIHCEFVAGLGYLGRKAFAEAEIAFNSVFEKDAMHFGARTHLRDLLLLKEKMNLLNVVS</sequence>
<evidence type="ECO:0000313" key="3">
    <source>
        <dbReference type="Proteomes" id="UP000244168"/>
    </source>
</evidence>
<dbReference type="Pfam" id="PF13174">
    <property type="entry name" value="TPR_6"/>
    <property type="match status" value="1"/>
</dbReference>
<protein>
    <recommendedName>
        <fullName evidence="4">Tetratricopeptide repeat protein</fullName>
    </recommendedName>
</protein>
<accession>A0A2T5J6K9</accession>
<name>A0A2T5J6K9_9SPHI</name>